<dbReference type="InParanoid" id="A0A3N4L6Z4"/>
<gene>
    <name evidence="1" type="ORF">L211DRAFT_831360</name>
</gene>
<dbReference type="EMBL" id="ML121615">
    <property type="protein sequence ID" value="RPB18670.1"/>
    <property type="molecule type" value="Genomic_DNA"/>
</dbReference>
<protein>
    <recommendedName>
        <fullName evidence="3">Fungal N-terminal domain-containing protein</fullName>
    </recommendedName>
</protein>
<evidence type="ECO:0000313" key="1">
    <source>
        <dbReference type="EMBL" id="RPB18670.1"/>
    </source>
</evidence>
<name>A0A3N4L6Z4_9PEZI</name>
<reference evidence="1 2" key="1">
    <citation type="journal article" date="2018" name="Nat. Ecol. Evol.">
        <title>Pezizomycetes genomes reveal the molecular basis of ectomycorrhizal truffle lifestyle.</title>
        <authorList>
            <person name="Murat C."/>
            <person name="Payen T."/>
            <person name="Noel B."/>
            <person name="Kuo A."/>
            <person name="Morin E."/>
            <person name="Chen J."/>
            <person name="Kohler A."/>
            <person name="Krizsan K."/>
            <person name="Balestrini R."/>
            <person name="Da Silva C."/>
            <person name="Montanini B."/>
            <person name="Hainaut M."/>
            <person name="Levati E."/>
            <person name="Barry K.W."/>
            <person name="Belfiori B."/>
            <person name="Cichocki N."/>
            <person name="Clum A."/>
            <person name="Dockter R.B."/>
            <person name="Fauchery L."/>
            <person name="Guy J."/>
            <person name="Iotti M."/>
            <person name="Le Tacon F."/>
            <person name="Lindquist E.A."/>
            <person name="Lipzen A."/>
            <person name="Malagnac F."/>
            <person name="Mello A."/>
            <person name="Molinier V."/>
            <person name="Miyauchi S."/>
            <person name="Poulain J."/>
            <person name="Riccioni C."/>
            <person name="Rubini A."/>
            <person name="Sitrit Y."/>
            <person name="Splivallo R."/>
            <person name="Traeger S."/>
            <person name="Wang M."/>
            <person name="Zifcakova L."/>
            <person name="Wipf D."/>
            <person name="Zambonelli A."/>
            <person name="Paolocci F."/>
            <person name="Nowrousian M."/>
            <person name="Ottonello S."/>
            <person name="Baldrian P."/>
            <person name="Spatafora J.W."/>
            <person name="Henrissat B."/>
            <person name="Nagy L.G."/>
            <person name="Aury J.M."/>
            <person name="Wincker P."/>
            <person name="Grigoriev I.V."/>
            <person name="Bonfante P."/>
            <person name="Martin F.M."/>
        </authorList>
    </citation>
    <scope>NUCLEOTIDE SEQUENCE [LARGE SCALE GENOMIC DNA]</scope>
    <source>
        <strain evidence="1 2">ATCC MYA-4762</strain>
    </source>
</reference>
<accession>A0A3N4L6Z4</accession>
<dbReference type="Proteomes" id="UP000267821">
    <property type="component" value="Unassembled WGS sequence"/>
</dbReference>
<organism evidence="1 2">
    <name type="scientific">Terfezia boudieri ATCC MYA-4762</name>
    <dbReference type="NCBI Taxonomy" id="1051890"/>
    <lineage>
        <taxon>Eukaryota</taxon>
        <taxon>Fungi</taxon>
        <taxon>Dikarya</taxon>
        <taxon>Ascomycota</taxon>
        <taxon>Pezizomycotina</taxon>
        <taxon>Pezizomycetes</taxon>
        <taxon>Pezizales</taxon>
        <taxon>Pezizaceae</taxon>
        <taxon>Terfezia</taxon>
    </lineage>
</organism>
<proteinExistence type="predicted"/>
<evidence type="ECO:0000313" key="2">
    <source>
        <dbReference type="Proteomes" id="UP000267821"/>
    </source>
</evidence>
<keyword evidence="2" id="KW-1185">Reference proteome</keyword>
<sequence>MSFGFGIGDILAVSRLALDVYSAYKDAPEDFRNISHEIKSLHIIVDRHKDEFRDKTLNLDEERQLREILQGCANVLEDLDKLRIKYMSLGSAQGSSAQAIDRIKWSQENIVELRTRLTSNTTLLNTFITR</sequence>
<dbReference type="OrthoDB" id="7464126at2759"/>
<evidence type="ECO:0008006" key="3">
    <source>
        <dbReference type="Google" id="ProtNLM"/>
    </source>
</evidence>
<dbReference type="AlphaFoldDB" id="A0A3N4L6Z4"/>